<evidence type="ECO:0000256" key="1">
    <source>
        <dbReference type="SAM" id="Coils"/>
    </source>
</evidence>
<evidence type="ECO:0000313" key="4">
    <source>
        <dbReference type="Proteomes" id="UP000306585"/>
    </source>
</evidence>
<dbReference type="RefSeq" id="WP_138237895.1">
    <property type="nucleotide sequence ID" value="NZ_VBRY01000001.1"/>
</dbReference>
<dbReference type="Proteomes" id="UP000306585">
    <property type="component" value="Unassembled WGS sequence"/>
</dbReference>
<proteinExistence type="predicted"/>
<keyword evidence="2" id="KW-0812">Transmembrane</keyword>
<sequence>MDAIDKWAERVYTETDFGRSVATFVSGVIGLIVYLTTNDVVIAAFSAIIAFPVSRLVSAALHERFMRKKKRRIEAEEAEQTYEQLSKEEKAVVQAFVETGGCVLTWSQTNKLPISSNGIESLIQREAMWTSMTADGMRETFNLDTSLFNVGLSKRKANIRGLA</sequence>
<gene>
    <name evidence="3" type="ORF">FEF65_00880</name>
</gene>
<dbReference type="EMBL" id="VBRY01000001">
    <property type="protein sequence ID" value="TLS69080.1"/>
    <property type="molecule type" value="Genomic_DNA"/>
</dbReference>
<feature type="coiled-coil region" evidence="1">
    <location>
        <begin position="68"/>
        <end position="95"/>
    </location>
</feature>
<organism evidence="3 4">
    <name type="scientific">Mariprofundus erugo</name>
    <dbReference type="NCBI Taxonomy" id="2528639"/>
    <lineage>
        <taxon>Bacteria</taxon>
        <taxon>Pseudomonadati</taxon>
        <taxon>Pseudomonadota</taxon>
        <taxon>Candidatius Mariprofundia</taxon>
        <taxon>Mariprofundales</taxon>
        <taxon>Mariprofundaceae</taxon>
        <taxon>Mariprofundus</taxon>
    </lineage>
</organism>
<feature type="transmembrane region" description="Helical" evidence="2">
    <location>
        <begin position="17"/>
        <end position="35"/>
    </location>
</feature>
<reference evidence="3 4" key="1">
    <citation type="journal article" date="2019" name="Appl. Environ. Microbiol.">
        <title>Environmental Evidence and Genomic Insight of Iron-oxidizing Bacteria Preference Towards More Corrosion Resistant Stainless Steel at Higher Salinities.</title>
        <authorList>
            <person name="Garrison C.E."/>
            <person name="Price K.A."/>
            <person name="Field E.K."/>
        </authorList>
    </citation>
    <scope>NUCLEOTIDE SEQUENCE [LARGE SCALE GENOMIC DNA]</scope>
    <source>
        <strain evidence="3 4">P3</strain>
    </source>
</reference>
<comment type="caution">
    <text evidence="3">The sequence shown here is derived from an EMBL/GenBank/DDBJ whole genome shotgun (WGS) entry which is preliminary data.</text>
</comment>
<name>A0A5R9GT45_9PROT</name>
<keyword evidence="4" id="KW-1185">Reference proteome</keyword>
<feature type="transmembrane region" description="Helical" evidence="2">
    <location>
        <begin position="41"/>
        <end position="62"/>
    </location>
</feature>
<accession>A0A5R9GT45</accession>
<keyword evidence="1" id="KW-0175">Coiled coil</keyword>
<keyword evidence="2" id="KW-1133">Transmembrane helix</keyword>
<protein>
    <submittedName>
        <fullName evidence="3">Uncharacterized protein</fullName>
    </submittedName>
</protein>
<dbReference type="AlphaFoldDB" id="A0A5R9GT45"/>
<evidence type="ECO:0000256" key="2">
    <source>
        <dbReference type="SAM" id="Phobius"/>
    </source>
</evidence>
<keyword evidence="2" id="KW-0472">Membrane</keyword>
<evidence type="ECO:0000313" key="3">
    <source>
        <dbReference type="EMBL" id="TLS69080.1"/>
    </source>
</evidence>